<dbReference type="EMBL" id="BKCJ011200288">
    <property type="protein sequence ID" value="GFD02762.1"/>
    <property type="molecule type" value="Genomic_DNA"/>
</dbReference>
<reference evidence="1" key="1">
    <citation type="journal article" date="2019" name="Sci. Rep.">
        <title>Draft genome of Tanacetum cinerariifolium, the natural source of mosquito coil.</title>
        <authorList>
            <person name="Yamashiro T."/>
            <person name="Shiraishi A."/>
            <person name="Satake H."/>
            <person name="Nakayama K."/>
        </authorList>
    </citation>
    <scope>NUCLEOTIDE SEQUENCE</scope>
</reference>
<accession>A0A699SXH2</accession>
<name>A0A699SXH2_TANCI</name>
<comment type="caution">
    <text evidence="1">The sequence shown here is derived from an EMBL/GenBank/DDBJ whole genome shotgun (WGS) entry which is preliminary data.</text>
</comment>
<feature type="non-terminal residue" evidence="1">
    <location>
        <position position="1"/>
    </location>
</feature>
<evidence type="ECO:0000313" key="1">
    <source>
        <dbReference type="EMBL" id="GFD02762.1"/>
    </source>
</evidence>
<organism evidence="1">
    <name type="scientific">Tanacetum cinerariifolium</name>
    <name type="common">Dalmatian daisy</name>
    <name type="synonym">Chrysanthemum cinerariifolium</name>
    <dbReference type="NCBI Taxonomy" id="118510"/>
    <lineage>
        <taxon>Eukaryota</taxon>
        <taxon>Viridiplantae</taxon>
        <taxon>Streptophyta</taxon>
        <taxon>Embryophyta</taxon>
        <taxon>Tracheophyta</taxon>
        <taxon>Spermatophyta</taxon>
        <taxon>Magnoliopsida</taxon>
        <taxon>eudicotyledons</taxon>
        <taxon>Gunneridae</taxon>
        <taxon>Pentapetalae</taxon>
        <taxon>asterids</taxon>
        <taxon>campanulids</taxon>
        <taxon>Asterales</taxon>
        <taxon>Asteraceae</taxon>
        <taxon>Asteroideae</taxon>
        <taxon>Anthemideae</taxon>
        <taxon>Anthemidinae</taxon>
        <taxon>Tanacetum</taxon>
    </lineage>
</organism>
<dbReference type="AlphaFoldDB" id="A0A699SXH2"/>
<proteinExistence type="predicted"/>
<protein>
    <submittedName>
        <fullName evidence="1">Uncharacterized protein</fullName>
    </submittedName>
</protein>
<sequence>GNSAAGATQQLSSGNSFALTVTKCSSSRIFIVVFYLGLKIQQAEALTAFP</sequence>
<gene>
    <name evidence="1" type="ORF">Tci_874731</name>
</gene>